<feature type="domain" description="HTH araC/xylS-type" evidence="3">
    <location>
        <begin position="1"/>
        <end position="41"/>
    </location>
</feature>
<keyword evidence="1" id="KW-0805">Transcription regulation</keyword>
<dbReference type="AlphaFoldDB" id="A0A7V8SJN4"/>
<dbReference type="InterPro" id="IPR009057">
    <property type="entry name" value="Homeodomain-like_sf"/>
</dbReference>
<sequence length="45" mass="5145">MSQERLPMVAVAEKSGFSSVKTFHHVFKKSQGISPLQYQKHINDQ</sequence>
<dbReference type="SUPFAM" id="SSF46689">
    <property type="entry name" value="Homeodomain-like"/>
    <property type="match status" value="1"/>
</dbReference>
<evidence type="ECO:0000259" key="3">
    <source>
        <dbReference type="PROSITE" id="PS01124"/>
    </source>
</evidence>
<accession>A0A7V8SJN4</accession>
<gene>
    <name evidence="4" type="ORF">HZR21_05030</name>
</gene>
<reference evidence="4 5" key="1">
    <citation type="submission" date="2020-07" db="EMBL/GenBank/DDBJ databases">
        <authorList>
            <person name="Hilgarth M."/>
            <person name="Werum V."/>
            <person name="Vogel R.F."/>
        </authorList>
    </citation>
    <scope>NUCLEOTIDE SEQUENCE [LARGE SCALE GENOMIC DNA]</scope>
    <source>
        <strain evidence="4 5">DSM 28961</strain>
    </source>
</reference>
<proteinExistence type="predicted"/>
<evidence type="ECO:0000313" key="4">
    <source>
        <dbReference type="EMBL" id="MBA0016513.1"/>
    </source>
</evidence>
<dbReference type="PROSITE" id="PS01124">
    <property type="entry name" value="HTH_ARAC_FAMILY_2"/>
    <property type="match status" value="1"/>
</dbReference>
<dbReference type="Gene3D" id="1.10.10.60">
    <property type="entry name" value="Homeodomain-like"/>
    <property type="match status" value="1"/>
</dbReference>
<protein>
    <submittedName>
        <fullName evidence="4">AraC family transcriptional regulator</fullName>
    </submittedName>
</protein>
<keyword evidence="2" id="KW-0804">Transcription</keyword>
<evidence type="ECO:0000256" key="1">
    <source>
        <dbReference type="ARBA" id="ARBA00023015"/>
    </source>
</evidence>
<comment type="caution">
    <text evidence="4">The sequence shown here is derived from an EMBL/GenBank/DDBJ whole genome shotgun (WGS) entry which is preliminary data.</text>
</comment>
<dbReference type="GO" id="GO:0003700">
    <property type="term" value="F:DNA-binding transcription factor activity"/>
    <property type="evidence" value="ECO:0007669"/>
    <property type="project" value="InterPro"/>
</dbReference>
<dbReference type="GO" id="GO:0043565">
    <property type="term" value="F:sequence-specific DNA binding"/>
    <property type="evidence" value="ECO:0007669"/>
    <property type="project" value="InterPro"/>
</dbReference>
<dbReference type="InterPro" id="IPR018060">
    <property type="entry name" value="HTH_AraC"/>
</dbReference>
<dbReference type="Proteomes" id="UP000530186">
    <property type="component" value="Unassembled WGS sequence"/>
</dbReference>
<keyword evidence="5" id="KW-1185">Reference proteome</keyword>
<name>A0A7V8SJN4_9LACT</name>
<evidence type="ECO:0000313" key="5">
    <source>
        <dbReference type="Proteomes" id="UP000530186"/>
    </source>
</evidence>
<evidence type="ECO:0000256" key="2">
    <source>
        <dbReference type="ARBA" id="ARBA00023163"/>
    </source>
</evidence>
<organism evidence="4 5">
    <name type="scientific">Pseudolactococcus laudensis</name>
    <dbReference type="NCBI Taxonomy" id="1494461"/>
    <lineage>
        <taxon>Bacteria</taxon>
        <taxon>Bacillati</taxon>
        <taxon>Bacillota</taxon>
        <taxon>Bacilli</taxon>
        <taxon>Lactobacillales</taxon>
        <taxon>Streptococcaceae</taxon>
        <taxon>Pseudolactococcus</taxon>
    </lineage>
</organism>
<dbReference type="EMBL" id="JACBNY010000006">
    <property type="protein sequence ID" value="MBA0016513.1"/>
    <property type="molecule type" value="Genomic_DNA"/>
</dbReference>
<dbReference type="Pfam" id="PF00165">
    <property type="entry name" value="HTH_AraC"/>
    <property type="match status" value="1"/>
</dbReference>